<gene>
    <name evidence="5" type="ORF">A2264_04885</name>
</gene>
<comment type="caution">
    <text evidence="5">The sequence shown here is derived from an EMBL/GenBank/DDBJ whole genome shotgun (WGS) entry which is preliminary data.</text>
</comment>
<dbReference type="Pfam" id="PF00535">
    <property type="entry name" value="Glycos_transf_2"/>
    <property type="match status" value="1"/>
</dbReference>
<protein>
    <recommendedName>
        <fullName evidence="4">Glycosyltransferase 2-like domain-containing protein</fullName>
    </recommendedName>
</protein>
<dbReference type="InterPro" id="IPR029044">
    <property type="entry name" value="Nucleotide-diphossugar_trans"/>
</dbReference>
<name>A0A1F4VZF1_UNCKA</name>
<dbReference type="PANTHER" id="PTHR43179">
    <property type="entry name" value="RHAMNOSYLTRANSFERASE WBBL"/>
    <property type="match status" value="1"/>
</dbReference>
<dbReference type="SUPFAM" id="SSF53448">
    <property type="entry name" value="Nucleotide-diphospho-sugar transferases"/>
    <property type="match status" value="1"/>
</dbReference>
<evidence type="ECO:0000256" key="1">
    <source>
        <dbReference type="ARBA" id="ARBA00006739"/>
    </source>
</evidence>
<dbReference type="AlphaFoldDB" id="A0A1F4VZF1"/>
<dbReference type="Gene3D" id="3.90.550.10">
    <property type="entry name" value="Spore Coat Polysaccharide Biosynthesis Protein SpsA, Chain A"/>
    <property type="match status" value="1"/>
</dbReference>
<proteinExistence type="inferred from homology"/>
<keyword evidence="3" id="KW-0808">Transferase</keyword>
<dbReference type="Proteomes" id="UP000176614">
    <property type="component" value="Unassembled WGS sequence"/>
</dbReference>
<evidence type="ECO:0000313" key="6">
    <source>
        <dbReference type="Proteomes" id="UP000176614"/>
    </source>
</evidence>
<evidence type="ECO:0000313" key="5">
    <source>
        <dbReference type="EMBL" id="OGC62532.1"/>
    </source>
</evidence>
<organism evidence="5 6">
    <name type="scientific">candidate division WWE3 bacterium RIFOXYA2_FULL_46_9</name>
    <dbReference type="NCBI Taxonomy" id="1802636"/>
    <lineage>
        <taxon>Bacteria</taxon>
        <taxon>Katanobacteria</taxon>
    </lineage>
</organism>
<reference evidence="5 6" key="1">
    <citation type="journal article" date="2016" name="Nat. Commun.">
        <title>Thousands of microbial genomes shed light on interconnected biogeochemical processes in an aquifer system.</title>
        <authorList>
            <person name="Anantharaman K."/>
            <person name="Brown C.T."/>
            <person name="Hug L.A."/>
            <person name="Sharon I."/>
            <person name="Castelle C.J."/>
            <person name="Probst A.J."/>
            <person name="Thomas B.C."/>
            <person name="Singh A."/>
            <person name="Wilkins M.J."/>
            <person name="Karaoz U."/>
            <person name="Brodie E.L."/>
            <person name="Williams K.H."/>
            <person name="Hubbard S.S."/>
            <person name="Banfield J.F."/>
        </authorList>
    </citation>
    <scope>NUCLEOTIDE SEQUENCE [LARGE SCALE GENOMIC DNA]</scope>
</reference>
<evidence type="ECO:0000256" key="3">
    <source>
        <dbReference type="ARBA" id="ARBA00022679"/>
    </source>
</evidence>
<feature type="domain" description="Glycosyltransferase 2-like" evidence="4">
    <location>
        <begin position="12"/>
        <end position="193"/>
    </location>
</feature>
<keyword evidence="2" id="KW-0328">Glycosyltransferase</keyword>
<accession>A0A1F4VZF1</accession>
<evidence type="ECO:0000259" key="4">
    <source>
        <dbReference type="Pfam" id="PF00535"/>
    </source>
</evidence>
<dbReference type="EMBL" id="MEVT01000016">
    <property type="protein sequence ID" value="OGC62532.1"/>
    <property type="molecule type" value="Genomic_DNA"/>
</dbReference>
<dbReference type="InterPro" id="IPR001173">
    <property type="entry name" value="Glyco_trans_2-like"/>
</dbReference>
<sequence length="307" mass="34711">MNKARRKIKHAVILVNYNGWRDTVNCVNSILVSKDAPHIIVVDNGSTNESVAELRHAFPGLDLIDTGQNLGFSAGNNVGIKKALRLGAKVVHILNNDTVVDPQLFYRAYRYVEGKDRLAGAKIYYAKGYEYHAIQKGKGNVIWYAGGYVDWVNVIARHDGIDKEDHGQFEQIKPVEFVTGCYIAIPRQVFRKIGYLDEPFFLYLEDTDYSLKAARAGIEIMYNPHLVIYHLNSGSTGAGSPLVDYYMTRNRFLIGRRYGNLRLQFALLREALGRNWQSPIRRAAFFDYLLGRMGNRNAKVSSITAKG</sequence>
<evidence type="ECO:0000256" key="2">
    <source>
        <dbReference type="ARBA" id="ARBA00022676"/>
    </source>
</evidence>
<dbReference type="PANTHER" id="PTHR43179:SF12">
    <property type="entry name" value="GALACTOFURANOSYLTRANSFERASE GLFT2"/>
    <property type="match status" value="1"/>
</dbReference>
<dbReference type="GO" id="GO:0016757">
    <property type="term" value="F:glycosyltransferase activity"/>
    <property type="evidence" value="ECO:0007669"/>
    <property type="project" value="UniProtKB-KW"/>
</dbReference>
<comment type="similarity">
    <text evidence="1">Belongs to the glycosyltransferase 2 family.</text>
</comment>
<dbReference type="CDD" id="cd04186">
    <property type="entry name" value="GT_2_like_c"/>
    <property type="match status" value="1"/>
</dbReference>